<dbReference type="NCBIfam" id="TIGR04445">
    <property type="entry name" value="preny_LynF_TruF"/>
    <property type="match status" value="1"/>
</dbReference>
<reference evidence="1 2" key="1">
    <citation type="journal article" date="2020" name="ISME J.">
        <title>Comparative genomics reveals insights into cyanobacterial evolution and habitat adaptation.</title>
        <authorList>
            <person name="Chen M.Y."/>
            <person name="Teng W.K."/>
            <person name="Zhao L."/>
            <person name="Hu C.X."/>
            <person name="Zhou Y.K."/>
            <person name="Han B.P."/>
            <person name="Song L.R."/>
            <person name="Shu W.S."/>
        </authorList>
    </citation>
    <scope>NUCLEOTIDE SEQUENCE [LARGE SCALE GENOMIC DNA]</scope>
    <source>
        <strain evidence="1 2">FACHB-119</strain>
    </source>
</reference>
<comment type="caution">
    <text evidence="1">The sequence shown here is derived from an EMBL/GenBank/DDBJ whole genome shotgun (WGS) entry which is preliminary data.</text>
</comment>
<dbReference type="RefSeq" id="WP_190478711.1">
    <property type="nucleotide sequence ID" value="NZ_JACJSG010000057.1"/>
</dbReference>
<dbReference type="Pfam" id="PF19156">
    <property type="entry name" value="DUF5838"/>
    <property type="match status" value="1"/>
</dbReference>
<accession>A0ABR8DCI0</accession>
<evidence type="ECO:0000313" key="1">
    <source>
        <dbReference type="EMBL" id="MBD2504678.1"/>
    </source>
</evidence>
<sequence length="300" mass="35366">MTRTSVTQHSLSPEQPLQFIRTHQDAFDVEPIFPLKLFEEFVVGVKSNLTIEASCKVEVDKLLASRFLLFFQNPVQQWQECLSKTINFFNQVENQVGVNLNYDLLRNFIGNDFDYSKMTELTAGIDLRTNICESSLKMHIGINDYQKEIKKVLAADKGNLADIDPFLLQKAFLIGFDYYLDGRTEVEIYAALNEAELKSYYIQNYLRNRFSSAVLQPLLVSDIFYIGLSKVNPHPILYYRLKHKKDLQNYFKLNDMAYKVNNFYQQQFTRQYMWVGVEQKELEKPRIDNIRLYYHKYFAI</sequence>
<dbReference type="InterPro" id="IPR031037">
    <property type="entry name" value="Preny_LynF_TruF"/>
</dbReference>
<dbReference type="Proteomes" id="UP000661112">
    <property type="component" value="Unassembled WGS sequence"/>
</dbReference>
<keyword evidence="2" id="KW-1185">Reference proteome</keyword>
<evidence type="ECO:0000313" key="2">
    <source>
        <dbReference type="Proteomes" id="UP000661112"/>
    </source>
</evidence>
<gene>
    <name evidence="1" type="ORF">H6G83_29425</name>
</gene>
<organism evidence="1 2">
    <name type="scientific">Anabaena azotica FACHB-119</name>
    <dbReference type="NCBI Taxonomy" id="947527"/>
    <lineage>
        <taxon>Bacteria</taxon>
        <taxon>Bacillati</taxon>
        <taxon>Cyanobacteriota</taxon>
        <taxon>Cyanophyceae</taxon>
        <taxon>Nostocales</taxon>
        <taxon>Nostocaceae</taxon>
        <taxon>Anabaena</taxon>
        <taxon>Anabaena azotica</taxon>
    </lineage>
</organism>
<name>A0ABR8DCI0_9NOST</name>
<proteinExistence type="predicted"/>
<protein>
    <submittedName>
        <fullName evidence="1">LynF/TruF/PatF family peptide O-prenyltransferase</fullName>
    </submittedName>
</protein>
<dbReference type="EMBL" id="JACJSG010000057">
    <property type="protein sequence ID" value="MBD2504678.1"/>
    <property type="molecule type" value="Genomic_DNA"/>
</dbReference>